<dbReference type="GeneTree" id="ENSGT00390000015721"/>
<feature type="transmembrane region" description="Helical" evidence="2">
    <location>
        <begin position="38"/>
        <end position="58"/>
    </location>
</feature>
<reference evidence="3" key="2">
    <citation type="submission" date="2025-09" db="UniProtKB">
        <authorList>
            <consortium name="Ensembl"/>
        </authorList>
    </citation>
    <scope>IDENTIFICATION</scope>
</reference>
<proteinExistence type="predicted"/>
<reference evidence="3" key="1">
    <citation type="submission" date="2025-08" db="UniProtKB">
        <authorList>
            <consortium name="Ensembl"/>
        </authorList>
    </citation>
    <scope>IDENTIFICATION</scope>
</reference>
<evidence type="ECO:0000313" key="4">
    <source>
        <dbReference type="Proteomes" id="UP000261380"/>
    </source>
</evidence>
<name>A0A3B5MR14_9TELE</name>
<evidence type="ECO:0000256" key="1">
    <source>
        <dbReference type="SAM" id="Coils"/>
    </source>
</evidence>
<keyword evidence="2" id="KW-0812">Transmembrane</keyword>
<dbReference type="AlphaFoldDB" id="A0A3B5MR14"/>
<accession>A0A3B5MR14</accession>
<keyword evidence="4" id="KW-1185">Reference proteome</keyword>
<evidence type="ECO:0000313" key="3">
    <source>
        <dbReference type="Ensembl" id="ENSXCOP00000026228.1"/>
    </source>
</evidence>
<evidence type="ECO:0000256" key="2">
    <source>
        <dbReference type="SAM" id="Phobius"/>
    </source>
</evidence>
<dbReference type="Ensembl" id="ENSXCOT00000026546.1">
    <property type="protein sequence ID" value="ENSXCOP00000026228.1"/>
    <property type="gene ID" value="ENSXCOG00000019590.1"/>
</dbReference>
<keyword evidence="2" id="KW-1133">Transmembrane helix</keyword>
<feature type="coiled-coil region" evidence="1">
    <location>
        <begin position="85"/>
        <end position="170"/>
    </location>
</feature>
<protein>
    <submittedName>
        <fullName evidence="3">Si:dkey-87o1.2</fullName>
    </submittedName>
</protein>
<sequence>MRHPRAPQPECESSASYGYTSSLHGKLKPIHNSPAMKLVVFFVAVSVAVMVAMIFQTLRQELSLRNLRARMVESSAEVKRREDSIMDMKSKIQELKTTVDNANLKLEDLKKEKTEKEKALQESEKSLETCNAGKKKTELGESIKKLQTAKNKAQEEIGKLKQQILDREKTICAHADMTKEEAR</sequence>
<dbReference type="Proteomes" id="UP000261380">
    <property type="component" value="Unplaced"/>
</dbReference>
<keyword evidence="1" id="KW-0175">Coiled coil</keyword>
<organism evidence="3 4">
    <name type="scientific">Xiphophorus couchianus</name>
    <name type="common">Monterrey platyfish</name>
    <dbReference type="NCBI Taxonomy" id="32473"/>
    <lineage>
        <taxon>Eukaryota</taxon>
        <taxon>Metazoa</taxon>
        <taxon>Chordata</taxon>
        <taxon>Craniata</taxon>
        <taxon>Vertebrata</taxon>
        <taxon>Euteleostomi</taxon>
        <taxon>Actinopterygii</taxon>
        <taxon>Neopterygii</taxon>
        <taxon>Teleostei</taxon>
        <taxon>Neoteleostei</taxon>
        <taxon>Acanthomorphata</taxon>
        <taxon>Ovalentaria</taxon>
        <taxon>Atherinomorphae</taxon>
        <taxon>Cyprinodontiformes</taxon>
        <taxon>Poeciliidae</taxon>
        <taxon>Poeciliinae</taxon>
        <taxon>Xiphophorus</taxon>
    </lineage>
</organism>
<keyword evidence="2" id="KW-0472">Membrane</keyword>